<dbReference type="InterPro" id="IPR029039">
    <property type="entry name" value="Flavoprotein-like_sf"/>
</dbReference>
<dbReference type="PANTHER" id="PTHR37297">
    <property type="entry name" value="PROTEIN NRDI"/>
    <property type="match status" value="1"/>
</dbReference>
<dbReference type="GO" id="GO:0010181">
    <property type="term" value="F:FMN binding"/>
    <property type="evidence" value="ECO:0007669"/>
    <property type="project" value="InterPro"/>
</dbReference>
<gene>
    <name evidence="2" type="ORF">UFOPK1843_00216</name>
</gene>
<dbReference type="InterPro" id="IPR004465">
    <property type="entry name" value="RNR_NrdI"/>
</dbReference>
<evidence type="ECO:0000256" key="1">
    <source>
        <dbReference type="ARBA" id="ARBA00009942"/>
    </source>
</evidence>
<accession>A0A6J6GP61</accession>
<dbReference type="SUPFAM" id="SSF52218">
    <property type="entry name" value="Flavoproteins"/>
    <property type="match status" value="1"/>
</dbReference>
<comment type="similarity">
    <text evidence="1">Belongs to the NrdI family.</text>
</comment>
<dbReference type="PIRSF" id="PIRSF005087">
    <property type="entry name" value="NrdI"/>
    <property type="match status" value="1"/>
</dbReference>
<dbReference type="EMBL" id="CAEZUR010000010">
    <property type="protein sequence ID" value="CAB4602000.1"/>
    <property type="molecule type" value="Genomic_DNA"/>
</dbReference>
<dbReference type="PANTHER" id="PTHR37297:SF1">
    <property type="entry name" value="PROTEIN NRDI"/>
    <property type="match status" value="1"/>
</dbReference>
<dbReference type="NCBIfam" id="TIGR00333">
    <property type="entry name" value="nrdI"/>
    <property type="match status" value="1"/>
</dbReference>
<reference evidence="2" key="1">
    <citation type="submission" date="2020-05" db="EMBL/GenBank/DDBJ databases">
        <authorList>
            <person name="Chiriac C."/>
            <person name="Salcher M."/>
            <person name="Ghai R."/>
            <person name="Kavagutti S V."/>
        </authorList>
    </citation>
    <scope>NUCLEOTIDE SEQUENCE</scope>
</reference>
<protein>
    <submittedName>
        <fullName evidence="2">Unannotated protein</fullName>
    </submittedName>
</protein>
<dbReference type="InterPro" id="IPR020852">
    <property type="entry name" value="RNR_Ib_NrdI_bac"/>
</dbReference>
<dbReference type="Gene3D" id="3.40.50.360">
    <property type="match status" value="1"/>
</dbReference>
<dbReference type="Pfam" id="PF07972">
    <property type="entry name" value="Flavodoxin_NdrI"/>
    <property type="match status" value="1"/>
</dbReference>
<dbReference type="HAMAP" id="MF_00128">
    <property type="entry name" value="NrdI"/>
    <property type="match status" value="1"/>
</dbReference>
<name>A0A6J6GP61_9ZZZZ</name>
<evidence type="ECO:0000313" key="2">
    <source>
        <dbReference type="EMBL" id="CAB4602000.1"/>
    </source>
</evidence>
<organism evidence="2">
    <name type="scientific">freshwater metagenome</name>
    <dbReference type="NCBI Taxonomy" id="449393"/>
    <lineage>
        <taxon>unclassified sequences</taxon>
        <taxon>metagenomes</taxon>
        <taxon>ecological metagenomes</taxon>
    </lineage>
</organism>
<sequence length="136" mass="15298">MFDIVYFSSASENTKRFVEKLGIKASRIPLFSKEVENFKVKSDSILVVPTYGGGEDKRAVPIQVIKFLNNPENRKHIAGVIALGNTNFGETFCIAGDIISEKLQVPLLYRVEILGTPDDVIEVKERIKKLWNARQS</sequence>
<dbReference type="AlphaFoldDB" id="A0A6J6GP61"/>
<proteinExistence type="inferred from homology"/>